<comment type="caution">
    <text evidence="8">The sequence shown here is derived from an EMBL/GenBank/DDBJ whole genome shotgun (WGS) entry which is preliminary data.</text>
</comment>
<reference evidence="8 9" key="1">
    <citation type="submission" date="2024-02" db="EMBL/GenBank/DDBJ databases">
        <title>Genome analysis and characterization of Microbaculum marinisediminis sp. nov., isolated from marine sediment.</title>
        <authorList>
            <person name="Du Z.-J."/>
            <person name="Ye Y.-Q."/>
            <person name="Zhang Z.-R."/>
            <person name="Yuan S.-M."/>
            <person name="Zhang X.-Y."/>
        </authorList>
    </citation>
    <scope>NUCLEOTIDE SEQUENCE [LARGE SCALE GENOMIC DNA]</scope>
    <source>
        <strain evidence="8 9">SDUM1044001</strain>
    </source>
</reference>
<feature type="active site" evidence="4">
    <location>
        <position position="20"/>
    </location>
</feature>
<evidence type="ECO:0000256" key="5">
    <source>
        <dbReference type="RuleBase" id="RU000553"/>
    </source>
</evidence>
<dbReference type="EC" id="3.6.1.7" evidence="2 4"/>
<feature type="domain" description="Acylphosphatase-like" evidence="7">
    <location>
        <begin position="5"/>
        <end position="91"/>
    </location>
</feature>
<dbReference type="PROSITE" id="PS51160">
    <property type="entry name" value="ACYLPHOSPHATASE_3"/>
    <property type="match status" value="1"/>
</dbReference>
<dbReference type="PRINTS" id="PR00112">
    <property type="entry name" value="ACYLPHPHTASE"/>
</dbReference>
<evidence type="ECO:0000256" key="4">
    <source>
        <dbReference type="PROSITE-ProRule" id="PRU00520"/>
    </source>
</evidence>
<dbReference type="InterPro" id="IPR001792">
    <property type="entry name" value="Acylphosphatase-like_dom"/>
</dbReference>
<dbReference type="SUPFAM" id="SSF54975">
    <property type="entry name" value="Acylphosphatase/BLUF domain-like"/>
    <property type="match status" value="1"/>
</dbReference>
<dbReference type="RefSeq" id="WP_340332409.1">
    <property type="nucleotide sequence ID" value="NZ_JAZHOF010000013.1"/>
</dbReference>
<keyword evidence="9" id="KW-1185">Reference proteome</keyword>
<evidence type="ECO:0000313" key="8">
    <source>
        <dbReference type="EMBL" id="MEJ8574709.1"/>
    </source>
</evidence>
<evidence type="ECO:0000256" key="3">
    <source>
        <dbReference type="ARBA" id="ARBA00047645"/>
    </source>
</evidence>
<evidence type="ECO:0000256" key="6">
    <source>
        <dbReference type="RuleBase" id="RU004168"/>
    </source>
</evidence>
<evidence type="ECO:0000259" key="7">
    <source>
        <dbReference type="PROSITE" id="PS51160"/>
    </source>
</evidence>
<dbReference type="PROSITE" id="PS00151">
    <property type="entry name" value="ACYLPHOSPHATASE_2"/>
    <property type="match status" value="1"/>
</dbReference>
<dbReference type="InterPro" id="IPR017968">
    <property type="entry name" value="Acylphosphatase_CS"/>
</dbReference>
<gene>
    <name evidence="8" type="ORF">V3328_24750</name>
</gene>
<accession>A0AAW9RM82</accession>
<name>A0AAW9RM82_9HYPH</name>
<comment type="similarity">
    <text evidence="1 6">Belongs to the acylphosphatase family.</text>
</comment>
<dbReference type="GO" id="GO:0003998">
    <property type="term" value="F:acylphosphatase activity"/>
    <property type="evidence" value="ECO:0007669"/>
    <property type="project" value="UniProtKB-EC"/>
</dbReference>
<protein>
    <recommendedName>
        <fullName evidence="2 4">Acylphosphatase</fullName>
        <ecNumber evidence="2 4">3.6.1.7</ecNumber>
    </recommendedName>
</protein>
<dbReference type="Proteomes" id="UP001378188">
    <property type="component" value="Unassembled WGS sequence"/>
</dbReference>
<dbReference type="PROSITE" id="PS00150">
    <property type="entry name" value="ACYLPHOSPHATASE_1"/>
    <property type="match status" value="1"/>
</dbReference>
<comment type="catalytic activity">
    <reaction evidence="3 4 5">
        <text>an acyl phosphate + H2O = a carboxylate + phosphate + H(+)</text>
        <dbReference type="Rhea" id="RHEA:14965"/>
        <dbReference type="ChEBI" id="CHEBI:15377"/>
        <dbReference type="ChEBI" id="CHEBI:15378"/>
        <dbReference type="ChEBI" id="CHEBI:29067"/>
        <dbReference type="ChEBI" id="CHEBI:43474"/>
        <dbReference type="ChEBI" id="CHEBI:59918"/>
        <dbReference type="EC" id="3.6.1.7"/>
    </reaction>
</comment>
<keyword evidence="4 5" id="KW-0378">Hydrolase</keyword>
<evidence type="ECO:0000256" key="1">
    <source>
        <dbReference type="ARBA" id="ARBA00005614"/>
    </source>
</evidence>
<dbReference type="Gene3D" id="3.30.70.100">
    <property type="match status" value="1"/>
</dbReference>
<dbReference type="InterPro" id="IPR036046">
    <property type="entry name" value="Acylphosphatase-like_dom_sf"/>
</dbReference>
<dbReference type="AlphaFoldDB" id="A0AAW9RM82"/>
<sequence>MKQQTVHVRIEGRVQGVYFRAWTVENARRLNLNGWVQNRRDGDVEAVFSGDQEAVATMLGLCEDGPRDAVVTSVRIVSEGGAAPDGFSVRPTL</sequence>
<evidence type="ECO:0000313" key="9">
    <source>
        <dbReference type="Proteomes" id="UP001378188"/>
    </source>
</evidence>
<organism evidence="8 9">
    <name type="scientific">Microbaculum marinum</name>
    <dbReference type="NCBI Taxonomy" id="1764581"/>
    <lineage>
        <taxon>Bacteria</taxon>
        <taxon>Pseudomonadati</taxon>
        <taxon>Pseudomonadota</taxon>
        <taxon>Alphaproteobacteria</taxon>
        <taxon>Hyphomicrobiales</taxon>
        <taxon>Tepidamorphaceae</taxon>
        <taxon>Microbaculum</taxon>
    </lineage>
</organism>
<feature type="active site" evidence="4">
    <location>
        <position position="38"/>
    </location>
</feature>
<dbReference type="InterPro" id="IPR020456">
    <property type="entry name" value="Acylphosphatase"/>
</dbReference>
<dbReference type="PANTHER" id="PTHR47268">
    <property type="entry name" value="ACYLPHOSPHATASE"/>
    <property type="match status" value="1"/>
</dbReference>
<dbReference type="PANTHER" id="PTHR47268:SF4">
    <property type="entry name" value="ACYLPHOSPHATASE"/>
    <property type="match status" value="1"/>
</dbReference>
<proteinExistence type="inferred from homology"/>
<evidence type="ECO:0000256" key="2">
    <source>
        <dbReference type="ARBA" id="ARBA00012150"/>
    </source>
</evidence>
<dbReference type="Pfam" id="PF00708">
    <property type="entry name" value="Acylphosphatase"/>
    <property type="match status" value="1"/>
</dbReference>
<dbReference type="EMBL" id="JAZHOF010000013">
    <property type="protein sequence ID" value="MEJ8574709.1"/>
    <property type="molecule type" value="Genomic_DNA"/>
</dbReference>